<sequence length="445" mass="50334">MSTPERSRPWREDLQTRTRRSKERRSDESSVANKSYNATEINNAIQGIADTHNTFYTTFERLVAGPNFKSQPNIHGISQALHAQFNGVQESVRRFNEDLKEEHEAILKGVDVAFEAFTAAACDNDWWESVNVLSPARQPTEPVVYGQRIQDMYLEAMAETVEHKPSYHQRTLAPYTRPILERNPVLFVEIMRISNMPNGDATAFKLFLDLQLGLWPSKVTQNFSCDLIHEKLLAILEKDHTPHDVPFFALAAACRATKERLASKQCTQGRNETIPDDNYCMYNKLPPTLDLLQRHAYFEIQSNVRLAVGDYLPPELEQFIFEYTLDAEDVARDPRVIVRATDTSADSVLNITVLEKCLLPCDHDLRDLPVPRPGRAYTALSRERSFARVGKFHSYVHGPKYEPCLAGIPKSITSHKELLDAEFLAGLHKAPAVDDDALQDAGAGL</sequence>
<dbReference type="EMBL" id="MU006220">
    <property type="protein sequence ID" value="KAF2829962.1"/>
    <property type="molecule type" value="Genomic_DNA"/>
</dbReference>
<gene>
    <name evidence="2" type="ORF">CC86DRAFT_435968</name>
</gene>
<evidence type="ECO:0000313" key="3">
    <source>
        <dbReference type="Proteomes" id="UP000799424"/>
    </source>
</evidence>
<evidence type="ECO:0000256" key="1">
    <source>
        <dbReference type="SAM" id="MobiDB-lite"/>
    </source>
</evidence>
<proteinExistence type="predicted"/>
<dbReference type="Proteomes" id="UP000799424">
    <property type="component" value="Unassembled WGS sequence"/>
</dbReference>
<feature type="region of interest" description="Disordered" evidence="1">
    <location>
        <begin position="1"/>
        <end position="34"/>
    </location>
</feature>
<feature type="compositionally biased region" description="Basic and acidic residues" evidence="1">
    <location>
        <begin position="1"/>
        <end position="16"/>
    </location>
</feature>
<accession>A0A6A7A9J8</accession>
<evidence type="ECO:0000313" key="2">
    <source>
        <dbReference type="EMBL" id="KAF2829962.1"/>
    </source>
</evidence>
<dbReference type="AlphaFoldDB" id="A0A6A7A9J8"/>
<organism evidence="2 3">
    <name type="scientific">Ophiobolus disseminans</name>
    <dbReference type="NCBI Taxonomy" id="1469910"/>
    <lineage>
        <taxon>Eukaryota</taxon>
        <taxon>Fungi</taxon>
        <taxon>Dikarya</taxon>
        <taxon>Ascomycota</taxon>
        <taxon>Pezizomycotina</taxon>
        <taxon>Dothideomycetes</taxon>
        <taxon>Pleosporomycetidae</taxon>
        <taxon>Pleosporales</taxon>
        <taxon>Pleosporineae</taxon>
        <taxon>Phaeosphaeriaceae</taxon>
        <taxon>Ophiobolus</taxon>
    </lineage>
</organism>
<name>A0A6A7A9J8_9PLEO</name>
<dbReference type="OrthoDB" id="3799439at2759"/>
<keyword evidence="3" id="KW-1185">Reference proteome</keyword>
<protein>
    <submittedName>
        <fullName evidence="2">Uncharacterized protein</fullName>
    </submittedName>
</protein>
<reference evidence="2" key="1">
    <citation type="journal article" date="2020" name="Stud. Mycol.">
        <title>101 Dothideomycetes genomes: a test case for predicting lifestyles and emergence of pathogens.</title>
        <authorList>
            <person name="Haridas S."/>
            <person name="Albert R."/>
            <person name="Binder M."/>
            <person name="Bloem J."/>
            <person name="Labutti K."/>
            <person name="Salamov A."/>
            <person name="Andreopoulos B."/>
            <person name="Baker S."/>
            <person name="Barry K."/>
            <person name="Bills G."/>
            <person name="Bluhm B."/>
            <person name="Cannon C."/>
            <person name="Castanera R."/>
            <person name="Culley D."/>
            <person name="Daum C."/>
            <person name="Ezra D."/>
            <person name="Gonzalez J."/>
            <person name="Henrissat B."/>
            <person name="Kuo A."/>
            <person name="Liang C."/>
            <person name="Lipzen A."/>
            <person name="Lutzoni F."/>
            <person name="Magnuson J."/>
            <person name="Mondo S."/>
            <person name="Nolan M."/>
            <person name="Ohm R."/>
            <person name="Pangilinan J."/>
            <person name="Park H.-J."/>
            <person name="Ramirez L."/>
            <person name="Alfaro M."/>
            <person name="Sun H."/>
            <person name="Tritt A."/>
            <person name="Yoshinaga Y."/>
            <person name="Zwiers L.-H."/>
            <person name="Turgeon B."/>
            <person name="Goodwin S."/>
            <person name="Spatafora J."/>
            <person name="Crous P."/>
            <person name="Grigoriev I."/>
        </authorList>
    </citation>
    <scope>NUCLEOTIDE SEQUENCE</scope>
    <source>
        <strain evidence="2">CBS 113818</strain>
    </source>
</reference>